<feature type="domain" description="EF-hand" evidence="4">
    <location>
        <begin position="73"/>
        <end position="108"/>
    </location>
</feature>
<organism evidence="5 7">
    <name type="scientific">Didymodactylos carnosus</name>
    <dbReference type="NCBI Taxonomy" id="1234261"/>
    <lineage>
        <taxon>Eukaryota</taxon>
        <taxon>Metazoa</taxon>
        <taxon>Spiralia</taxon>
        <taxon>Gnathifera</taxon>
        <taxon>Rotifera</taxon>
        <taxon>Eurotatoria</taxon>
        <taxon>Bdelloidea</taxon>
        <taxon>Philodinida</taxon>
        <taxon>Philodinidae</taxon>
        <taxon>Didymodactylos</taxon>
    </lineage>
</organism>
<keyword evidence="1" id="KW-0677">Repeat</keyword>
<dbReference type="CDD" id="cd00051">
    <property type="entry name" value="EFh"/>
    <property type="match status" value="1"/>
</dbReference>
<dbReference type="PROSITE" id="PS00018">
    <property type="entry name" value="EF_HAND_1"/>
    <property type="match status" value="1"/>
</dbReference>
<dbReference type="FunFam" id="1.10.238.10:FF:000001">
    <property type="entry name" value="Calmodulin 1"/>
    <property type="match status" value="1"/>
</dbReference>
<dbReference type="InterPro" id="IPR011992">
    <property type="entry name" value="EF-hand-dom_pair"/>
</dbReference>
<dbReference type="InterPro" id="IPR002048">
    <property type="entry name" value="EF_hand_dom"/>
</dbReference>
<reference evidence="5" key="1">
    <citation type="submission" date="2021-02" db="EMBL/GenBank/DDBJ databases">
        <authorList>
            <person name="Nowell W R."/>
        </authorList>
    </citation>
    <scope>NUCLEOTIDE SEQUENCE</scope>
</reference>
<evidence type="ECO:0000256" key="2">
    <source>
        <dbReference type="ARBA" id="ARBA00022837"/>
    </source>
</evidence>
<dbReference type="SMART" id="SM00054">
    <property type="entry name" value="EFh"/>
    <property type="match status" value="2"/>
</dbReference>
<dbReference type="EMBL" id="CAJNOQ010000356">
    <property type="protein sequence ID" value="CAF0791680.1"/>
    <property type="molecule type" value="Genomic_DNA"/>
</dbReference>
<comment type="caution">
    <text evidence="5">The sequence shown here is derived from an EMBL/GenBank/DDBJ whole genome shotgun (WGS) entry which is preliminary data.</text>
</comment>
<sequence>MSDELRQYREAFSLFDKDHDEIIAPQELGIVLRSCGLSPSEADLQKIQQQVGRKIDFDTFVKIAKDFKANNKETEEDIREAFRVFDKDGTGYVSVSELKHAMISLGERLSEEEVDELTREADIDADVESNSSRTDFSSAYRRLADEIQTKQTSSNQLIKFYLQVFLDIFQENFHTQKISSTLRKFIQNDAYLSNVFLSVVDEQFLCTECGYSLHHSVEDVIQVYPSKDLSMAPSKGVSISGFQTDCVCFRCHTSGQTKSVEFRRAADIVAIMLNDLPLKRTLPCLNFSGRYFRLHNMIVFKTDEHKSTMSSYIDCLIRCSESNWQTVNEYGEEITLPDYDKQQSQKAKILSLWKCAESQVMTNIKKITPDLLTTLMNDNQMKDHQTLSSFVTDKSSAKITSTVVIDQIELPTIPNEVTHNIDNINDSQLPNLNDKLTSSLMIEKNNSPINTNLVSPSLLSLSDAQPASPFINYSNISLLNQDPIKELPQALISDDPVQIVVDNNKSDTFSNDNELHFNVSSFDELMKVLSTVKHLQSKQPLFKTTNQEELLTLKNDDMRVTNIYQTPPPLAIVPSIFTSSSAQKSTSKDNNVSKPSEQYLPTIPREKVISSKSSIAIIPQTSSQANDIHSSVNTVQSLFCKRNLNVNQLANHLLWPMLNSAINNEIRQEQQSETVSSKNDFVMMDNKARVERDDDDTDDISLINFINTSNSKRQKLQTTRRSVKRRKNV</sequence>
<dbReference type="Gene3D" id="1.10.238.10">
    <property type="entry name" value="EF-hand"/>
    <property type="match status" value="2"/>
</dbReference>
<dbReference type="GO" id="GO:0016460">
    <property type="term" value="C:myosin II complex"/>
    <property type="evidence" value="ECO:0007669"/>
    <property type="project" value="TreeGrafter"/>
</dbReference>
<feature type="compositionally biased region" description="Polar residues" evidence="3">
    <location>
        <begin position="582"/>
        <end position="596"/>
    </location>
</feature>
<dbReference type="EMBL" id="CAJOBC010000356">
    <property type="protein sequence ID" value="CAF3575901.1"/>
    <property type="molecule type" value="Genomic_DNA"/>
</dbReference>
<evidence type="ECO:0000256" key="1">
    <source>
        <dbReference type="ARBA" id="ARBA00022737"/>
    </source>
</evidence>
<dbReference type="Proteomes" id="UP000681722">
    <property type="component" value="Unassembled WGS sequence"/>
</dbReference>
<evidence type="ECO:0000313" key="6">
    <source>
        <dbReference type="EMBL" id="CAF3575901.1"/>
    </source>
</evidence>
<evidence type="ECO:0000256" key="3">
    <source>
        <dbReference type="SAM" id="MobiDB-lite"/>
    </source>
</evidence>
<dbReference type="InterPro" id="IPR050230">
    <property type="entry name" value="CALM/Myosin/TropC-like"/>
</dbReference>
<dbReference type="OrthoDB" id="26525at2759"/>
<dbReference type="PANTHER" id="PTHR23048">
    <property type="entry name" value="MYOSIN LIGHT CHAIN 1, 3"/>
    <property type="match status" value="1"/>
</dbReference>
<proteinExistence type="predicted"/>
<dbReference type="GO" id="GO:0005509">
    <property type="term" value="F:calcium ion binding"/>
    <property type="evidence" value="ECO:0007669"/>
    <property type="project" value="InterPro"/>
</dbReference>
<dbReference type="AlphaFoldDB" id="A0A813S3G5"/>
<feature type="region of interest" description="Disordered" evidence="3">
    <location>
        <begin position="582"/>
        <end position="604"/>
    </location>
</feature>
<gene>
    <name evidence="5" type="ORF">GPM918_LOCUS3033</name>
    <name evidence="6" type="ORF">SRO942_LOCUS3033</name>
</gene>
<dbReference type="InterPro" id="IPR018247">
    <property type="entry name" value="EF_Hand_1_Ca_BS"/>
</dbReference>
<dbReference type="SUPFAM" id="SSF47473">
    <property type="entry name" value="EF-hand"/>
    <property type="match status" value="1"/>
</dbReference>
<keyword evidence="2" id="KW-0106">Calcium</keyword>
<dbReference type="PANTHER" id="PTHR23048:SF0">
    <property type="entry name" value="CALMODULIN LIKE 3"/>
    <property type="match status" value="1"/>
</dbReference>
<feature type="domain" description="EF-hand" evidence="4">
    <location>
        <begin position="3"/>
        <end position="38"/>
    </location>
</feature>
<evidence type="ECO:0000313" key="7">
    <source>
        <dbReference type="Proteomes" id="UP000663829"/>
    </source>
</evidence>
<dbReference type="PROSITE" id="PS50222">
    <property type="entry name" value="EF_HAND_2"/>
    <property type="match status" value="2"/>
</dbReference>
<protein>
    <recommendedName>
        <fullName evidence="4">EF-hand domain-containing protein</fullName>
    </recommendedName>
</protein>
<dbReference type="Proteomes" id="UP000663829">
    <property type="component" value="Unassembled WGS sequence"/>
</dbReference>
<dbReference type="Pfam" id="PF13499">
    <property type="entry name" value="EF-hand_7"/>
    <property type="match status" value="1"/>
</dbReference>
<accession>A0A813S3G5</accession>
<evidence type="ECO:0000259" key="4">
    <source>
        <dbReference type="PROSITE" id="PS50222"/>
    </source>
</evidence>
<name>A0A813S3G5_9BILA</name>
<keyword evidence="7" id="KW-1185">Reference proteome</keyword>
<evidence type="ECO:0000313" key="5">
    <source>
        <dbReference type="EMBL" id="CAF0791680.1"/>
    </source>
</evidence>